<dbReference type="Proteomes" id="UP000677668">
    <property type="component" value="Chromosome 1"/>
</dbReference>
<dbReference type="SUPFAM" id="SSF141259">
    <property type="entry name" value="CarD-like"/>
    <property type="match status" value="1"/>
</dbReference>
<dbReference type="InterPro" id="IPR036101">
    <property type="entry name" value="CarD-like/TRCF_RID_sf"/>
</dbReference>
<feature type="domain" description="CarD-like/TRCF RNAP-interacting" evidence="1">
    <location>
        <begin position="2"/>
        <end position="112"/>
    </location>
</feature>
<gene>
    <name evidence="2" type="ORF">J8C05_09145</name>
</gene>
<organism evidence="2 3">
    <name type="scientific">Chloracidobacterium sp. N</name>
    <dbReference type="NCBI Taxonomy" id="2821540"/>
    <lineage>
        <taxon>Bacteria</taxon>
        <taxon>Pseudomonadati</taxon>
        <taxon>Acidobacteriota</taxon>
        <taxon>Terriglobia</taxon>
        <taxon>Terriglobales</taxon>
        <taxon>Acidobacteriaceae</taxon>
        <taxon>Chloracidobacterium</taxon>
        <taxon>Chloracidobacterium aggregatum</taxon>
    </lineage>
</organism>
<evidence type="ECO:0000313" key="2">
    <source>
        <dbReference type="EMBL" id="QUV93532.1"/>
    </source>
</evidence>
<reference evidence="2 3" key="1">
    <citation type="submission" date="2021-03" db="EMBL/GenBank/DDBJ databases">
        <title>Genomic and phenotypic characterization of Chloracidobacterium isolates provides evidence for multiple species.</title>
        <authorList>
            <person name="Saini M.K."/>
            <person name="Costas A.M.G."/>
            <person name="Tank M."/>
            <person name="Bryant D.A."/>
        </authorList>
    </citation>
    <scope>NUCLEOTIDE SEQUENCE [LARGE SCALE GENOMIC DNA]</scope>
    <source>
        <strain evidence="2 3">N</strain>
    </source>
</reference>
<dbReference type="InterPro" id="IPR003711">
    <property type="entry name" value="CarD-like/TRCF_RID"/>
</dbReference>
<dbReference type="InterPro" id="IPR042215">
    <property type="entry name" value="CarD-like_C"/>
</dbReference>
<proteinExistence type="predicted"/>
<dbReference type="SMART" id="SM01058">
    <property type="entry name" value="CarD_TRCF"/>
    <property type="match status" value="1"/>
</dbReference>
<dbReference type="PANTHER" id="PTHR38447">
    <property type="entry name" value="TRANSCRIPTION FACTOR YDEB-RELATED"/>
    <property type="match status" value="1"/>
</dbReference>
<dbReference type="EMBL" id="CP072642">
    <property type="protein sequence ID" value="QUV93532.1"/>
    <property type="molecule type" value="Genomic_DNA"/>
</dbReference>
<dbReference type="Pfam" id="PF02559">
    <property type="entry name" value="CarD_TRCF_RID"/>
    <property type="match status" value="1"/>
</dbReference>
<dbReference type="Pfam" id="PF21095">
    <property type="entry name" value="CarD_C"/>
    <property type="match status" value="1"/>
</dbReference>
<dbReference type="InterPro" id="IPR048792">
    <property type="entry name" value="CarD_C"/>
</dbReference>
<protein>
    <submittedName>
        <fullName evidence="2">CarD family transcriptional regulator</fullName>
    </submittedName>
</protein>
<accession>A0ABX8B0B3</accession>
<dbReference type="PANTHER" id="PTHR38447:SF1">
    <property type="entry name" value="RNA POLYMERASE-BINDING TRANSCRIPTION FACTOR CARD"/>
    <property type="match status" value="1"/>
</dbReference>
<evidence type="ECO:0000313" key="3">
    <source>
        <dbReference type="Proteomes" id="UP000677668"/>
    </source>
</evidence>
<evidence type="ECO:0000259" key="1">
    <source>
        <dbReference type="SMART" id="SM01058"/>
    </source>
</evidence>
<name>A0ABX8B0B3_9BACT</name>
<dbReference type="RefSeq" id="WP_063896901.1">
    <property type="nucleotide sequence ID" value="NZ_CP072642.1"/>
</dbReference>
<dbReference type="Gene3D" id="2.40.10.170">
    <property type="match status" value="1"/>
</dbReference>
<dbReference type="InterPro" id="IPR052531">
    <property type="entry name" value="CarD-like_regulator"/>
</dbReference>
<keyword evidence="3" id="KW-1185">Reference proteome</keyword>
<sequence>MGFKVGDKVIYPNHGIGVIEVIKRMEFDGVEMEFYQLRLSGNNTTVNVPVDKVQSIGIRTPIKTVDGEKLLKLLATNFVAPPSDWKDRFKEFSEKMRSGDIFSVAEILKHLTYLGSLKPLSFREKRLLERARYLVISELTMASGKPQEKVEEAVEQALQKAFIKFEKKNGKASAASAAV</sequence>
<dbReference type="Gene3D" id="1.20.58.1290">
    <property type="entry name" value="CarD-like, C-terminal domain"/>
    <property type="match status" value="1"/>
</dbReference>